<dbReference type="InterPro" id="IPR017853">
    <property type="entry name" value="GH"/>
</dbReference>
<evidence type="ECO:0000256" key="3">
    <source>
        <dbReference type="ARBA" id="ARBA00023295"/>
    </source>
</evidence>
<evidence type="ECO:0000313" key="8">
    <source>
        <dbReference type="EMBL" id="SSX08134.1"/>
    </source>
</evidence>
<comment type="similarity">
    <text evidence="5">Belongs to the glycosyl hydrolase 18 family.</text>
</comment>
<name>A0A336KSY5_CULSO</name>
<dbReference type="OMA" id="GYYTVWE"/>
<feature type="chain" id="PRO_5033342751" evidence="6">
    <location>
        <begin position="20"/>
        <end position="376"/>
    </location>
</feature>
<evidence type="ECO:0000256" key="6">
    <source>
        <dbReference type="SAM" id="SignalP"/>
    </source>
</evidence>
<dbReference type="EMBL" id="UFQS01000978">
    <property type="protein sequence ID" value="SSX08134.1"/>
    <property type="molecule type" value="Genomic_DNA"/>
</dbReference>
<dbReference type="SMART" id="SM00636">
    <property type="entry name" value="Glyco_18"/>
    <property type="match status" value="1"/>
</dbReference>
<dbReference type="InterPro" id="IPR029070">
    <property type="entry name" value="Chitinase_insertion_sf"/>
</dbReference>
<dbReference type="GO" id="GO:0008061">
    <property type="term" value="F:chitin binding"/>
    <property type="evidence" value="ECO:0007669"/>
    <property type="project" value="InterPro"/>
</dbReference>
<evidence type="ECO:0000256" key="1">
    <source>
        <dbReference type="ARBA" id="ARBA00022729"/>
    </source>
</evidence>
<evidence type="ECO:0000313" key="9">
    <source>
        <dbReference type="EMBL" id="SSX28252.1"/>
    </source>
</evidence>
<evidence type="ECO:0000256" key="2">
    <source>
        <dbReference type="ARBA" id="ARBA00022801"/>
    </source>
</evidence>
<dbReference type="PROSITE" id="PS01095">
    <property type="entry name" value="GH18_1"/>
    <property type="match status" value="1"/>
</dbReference>
<feature type="signal peptide" evidence="6">
    <location>
        <begin position="1"/>
        <end position="19"/>
    </location>
</feature>
<dbReference type="GO" id="GO:0004568">
    <property type="term" value="F:chitinase activity"/>
    <property type="evidence" value="ECO:0007669"/>
    <property type="project" value="UniProtKB-ARBA"/>
</dbReference>
<feature type="domain" description="GH18" evidence="7">
    <location>
        <begin position="20"/>
        <end position="358"/>
    </location>
</feature>
<evidence type="ECO:0000259" key="7">
    <source>
        <dbReference type="PROSITE" id="PS51910"/>
    </source>
</evidence>
<dbReference type="InterPro" id="IPR001579">
    <property type="entry name" value="Glyco_hydro_18_chit_AS"/>
</dbReference>
<evidence type="ECO:0000256" key="5">
    <source>
        <dbReference type="RuleBase" id="RU004453"/>
    </source>
</evidence>
<dbReference type="InterPro" id="IPR001223">
    <property type="entry name" value="Glyco_hydro18_cat"/>
</dbReference>
<dbReference type="Pfam" id="PF00704">
    <property type="entry name" value="Glyco_hydro_18"/>
    <property type="match status" value="1"/>
</dbReference>
<dbReference type="InterPro" id="IPR050314">
    <property type="entry name" value="Glycosyl_Hydrlase_18"/>
</dbReference>
<keyword evidence="1 6" id="KW-0732">Signal</keyword>
<protein>
    <submittedName>
        <fullName evidence="8">CSON015393 protein</fullName>
    </submittedName>
</protein>
<keyword evidence="2 4" id="KW-0378">Hydrolase</keyword>
<dbReference type="Gene3D" id="3.20.20.80">
    <property type="entry name" value="Glycosidases"/>
    <property type="match status" value="1"/>
</dbReference>
<sequence length="376" mass="40889">MKFLLAIWFLIGVVTTVQGKQVVCYIPEWGPDITSKVNTSLCTMFMISFGTVDASGNIVVPGNIANFKKLKTSHSKVLLALGGATGGSKEAFSQISSTAAGRDTFAKNCLNVVKSNGLDGIDIDWEFPDSHEKANFVALHQAVKKKLGKKYKLTTAVSVGQWLVTTNNVYDIAGLAKAVDFINLMAYDMHMDQPWDATFGVYFNAPVKANSGDSLDKGINSWLEGGAPASKLILGVPFYARMYKLADSTKTSPGSPFNGGFQTQAAYTPAYNNYCKKITSKTWTKKLDTLTSCPYMYKGSSWISFENKKSITAKAKLAVQYNLGGVMAWSLNQDDYDGVCSSCKWPLLKALNSAIGRKSVKPCPDSPKKKKSQTVT</sequence>
<dbReference type="InterPro" id="IPR011583">
    <property type="entry name" value="Chitinase_II/V-like_cat"/>
</dbReference>
<dbReference type="SUPFAM" id="SSF51445">
    <property type="entry name" value="(Trans)glycosidases"/>
    <property type="match status" value="1"/>
</dbReference>
<proteinExistence type="inferred from homology"/>
<gene>
    <name evidence="8" type="primary">CSON015393</name>
</gene>
<dbReference type="GO" id="GO:0006032">
    <property type="term" value="P:chitin catabolic process"/>
    <property type="evidence" value="ECO:0007669"/>
    <property type="project" value="TreeGrafter"/>
</dbReference>
<dbReference type="EMBL" id="UFQT01000978">
    <property type="protein sequence ID" value="SSX28252.1"/>
    <property type="molecule type" value="Genomic_DNA"/>
</dbReference>
<dbReference type="PROSITE" id="PS51910">
    <property type="entry name" value="GH18_2"/>
    <property type="match status" value="1"/>
</dbReference>
<reference evidence="9" key="2">
    <citation type="submission" date="2018-07" db="EMBL/GenBank/DDBJ databases">
        <authorList>
            <person name="Quirk P.G."/>
            <person name="Krulwich T.A."/>
        </authorList>
    </citation>
    <scope>NUCLEOTIDE SEQUENCE</scope>
</reference>
<dbReference type="VEuPathDB" id="VectorBase:CSON015393"/>
<keyword evidence="3 4" id="KW-0326">Glycosidase</keyword>
<reference evidence="8" key="1">
    <citation type="submission" date="2018-04" db="EMBL/GenBank/DDBJ databases">
        <authorList>
            <person name="Go L.Y."/>
            <person name="Mitchell J.A."/>
        </authorList>
    </citation>
    <scope>NUCLEOTIDE SEQUENCE</scope>
    <source>
        <tissue evidence="8">Whole organism</tissue>
    </source>
</reference>
<dbReference type="GO" id="GO:0005975">
    <property type="term" value="P:carbohydrate metabolic process"/>
    <property type="evidence" value="ECO:0007669"/>
    <property type="project" value="InterPro"/>
</dbReference>
<dbReference type="SUPFAM" id="SSF54556">
    <property type="entry name" value="Chitinase insertion domain"/>
    <property type="match status" value="1"/>
</dbReference>
<evidence type="ECO:0000256" key="4">
    <source>
        <dbReference type="RuleBase" id="RU000489"/>
    </source>
</evidence>
<dbReference type="AlphaFoldDB" id="A0A336KSY5"/>
<dbReference type="GO" id="GO:0005576">
    <property type="term" value="C:extracellular region"/>
    <property type="evidence" value="ECO:0007669"/>
    <property type="project" value="TreeGrafter"/>
</dbReference>
<organism evidence="8">
    <name type="scientific">Culicoides sonorensis</name>
    <name type="common">Biting midge</name>
    <dbReference type="NCBI Taxonomy" id="179676"/>
    <lineage>
        <taxon>Eukaryota</taxon>
        <taxon>Metazoa</taxon>
        <taxon>Ecdysozoa</taxon>
        <taxon>Arthropoda</taxon>
        <taxon>Hexapoda</taxon>
        <taxon>Insecta</taxon>
        <taxon>Pterygota</taxon>
        <taxon>Neoptera</taxon>
        <taxon>Endopterygota</taxon>
        <taxon>Diptera</taxon>
        <taxon>Nematocera</taxon>
        <taxon>Chironomoidea</taxon>
        <taxon>Ceratopogonidae</taxon>
        <taxon>Ceratopogoninae</taxon>
        <taxon>Culicoides</taxon>
        <taxon>Monoculicoides</taxon>
    </lineage>
</organism>
<accession>A0A336KSY5</accession>
<dbReference type="Gene3D" id="3.10.50.10">
    <property type="match status" value="1"/>
</dbReference>
<dbReference type="PANTHER" id="PTHR11177">
    <property type="entry name" value="CHITINASE"/>
    <property type="match status" value="1"/>
</dbReference>
<dbReference type="PANTHER" id="PTHR11177:SF317">
    <property type="entry name" value="CHITINASE 12-RELATED"/>
    <property type="match status" value="1"/>
</dbReference>